<organism evidence="1 2">
    <name type="scientific">Pseudomonas fakonensis</name>
    <dbReference type="NCBI Taxonomy" id="2842355"/>
    <lineage>
        <taxon>Bacteria</taxon>
        <taxon>Pseudomonadati</taxon>
        <taxon>Pseudomonadota</taxon>
        <taxon>Gammaproteobacteria</taxon>
        <taxon>Pseudomonadales</taxon>
        <taxon>Pseudomonadaceae</taxon>
        <taxon>Pseudomonas</taxon>
    </lineage>
</organism>
<gene>
    <name evidence="1" type="ORF">KSS94_18610</name>
</gene>
<keyword evidence="2" id="KW-1185">Reference proteome</keyword>
<dbReference type="EMBL" id="CP077076">
    <property type="protein sequence ID" value="QXH49948.1"/>
    <property type="molecule type" value="Genomic_DNA"/>
</dbReference>
<evidence type="ECO:0008006" key="3">
    <source>
        <dbReference type="Google" id="ProtNLM"/>
    </source>
</evidence>
<sequence>MQDADILGPLCGPISTGRRPGKAASHRIAQILNLALYLWGFSRETDDAVDGTGFAGVRG</sequence>
<accession>A0ABX8N2P1</accession>
<dbReference type="Proteomes" id="UP001046350">
    <property type="component" value="Chromosome"/>
</dbReference>
<protein>
    <recommendedName>
        <fullName evidence="3">Transposase</fullName>
    </recommendedName>
</protein>
<proteinExistence type="predicted"/>
<dbReference type="RefSeq" id="WP_217839547.1">
    <property type="nucleotide sequence ID" value="NZ_CP077076.1"/>
</dbReference>
<evidence type="ECO:0000313" key="1">
    <source>
        <dbReference type="EMBL" id="QXH49948.1"/>
    </source>
</evidence>
<evidence type="ECO:0000313" key="2">
    <source>
        <dbReference type="Proteomes" id="UP001046350"/>
    </source>
</evidence>
<reference evidence="1" key="1">
    <citation type="journal article" date="2021" name="Microorganisms">
        <title>The Ever-Expanding Pseudomonas Genus: Description of 43 New Species and Partition of the Pseudomonas putida Group.</title>
        <authorList>
            <person name="Girard L."/>
            <person name="Lood C."/>
            <person name="Hofte M."/>
            <person name="Vandamme P."/>
            <person name="Rokni-Zadeh H."/>
            <person name="van Noort V."/>
            <person name="Lavigne R."/>
            <person name="De Mot R."/>
        </authorList>
    </citation>
    <scope>NUCLEOTIDE SEQUENCE</scope>
    <source>
        <strain evidence="1">COW40</strain>
    </source>
</reference>
<name>A0ABX8N2P1_9PSED</name>